<dbReference type="Proteomes" id="UP000305067">
    <property type="component" value="Unassembled WGS sequence"/>
</dbReference>
<accession>A0A5C3Q0W8</accession>
<evidence type="ECO:0000313" key="1">
    <source>
        <dbReference type="EMBL" id="TFK95622.1"/>
    </source>
</evidence>
<name>A0A5C3Q0W8_9AGAR</name>
<keyword evidence="2" id="KW-1185">Reference proteome</keyword>
<gene>
    <name evidence="1" type="ORF">BDV98DRAFT_376176</name>
</gene>
<dbReference type="AlphaFoldDB" id="A0A5C3Q0W8"/>
<reference evidence="1 2" key="1">
    <citation type="journal article" date="2019" name="Nat. Ecol. Evol.">
        <title>Megaphylogeny resolves global patterns of mushroom evolution.</title>
        <authorList>
            <person name="Varga T."/>
            <person name="Krizsan K."/>
            <person name="Foldi C."/>
            <person name="Dima B."/>
            <person name="Sanchez-Garcia M."/>
            <person name="Sanchez-Ramirez S."/>
            <person name="Szollosi G.J."/>
            <person name="Szarkandi J.G."/>
            <person name="Papp V."/>
            <person name="Albert L."/>
            <person name="Andreopoulos W."/>
            <person name="Angelini C."/>
            <person name="Antonin V."/>
            <person name="Barry K.W."/>
            <person name="Bougher N.L."/>
            <person name="Buchanan P."/>
            <person name="Buyck B."/>
            <person name="Bense V."/>
            <person name="Catcheside P."/>
            <person name="Chovatia M."/>
            <person name="Cooper J."/>
            <person name="Damon W."/>
            <person name="Desjardin D."/>
            <person name="Finy P."/>
            <person name="Geml J."/>
            <person name="Haridas S."/>
            <person name="Hughes K."/>
            <person name="Justo A."/>
            <person name="Karasinski D."/>
            <person name="Kautmanova I."/>
            <person name="Kiss B."/>
            <person name="Kocsube S."/>
            <person name="Kotiranta H."/>
            <person name="LaButti K.M."/>
            <person name="Lechner B.E."/>
            <person name="Liimatainen K."/>
            <person name="Lipzen A."/>
            <person name="Lukacs Z."/>
            <person name="Mihaltcheva S."/>
            <person name="Morgado L.N."/>
            <person name="Niskanen T."/>
            <person name="Noordeloos M.E."/>
            <person name="Ohm R.A."/>
            <person name="Ortiz-Santana B."/>
            <person name="Ovrebo C."/>
            <person name="Racz N."/>
            <person name="Riley R."/>
            <person name="Savchenko A."/>
            <person name="Shiryaev A."/>
            <person name="Soop K."/>
            <person name="Spirin V."/>
            <person name="Szebenyi C."/>
            <person name="Tomsovsky M."/>
            <person name="Tulloss R.E."/>
            <person name="Uehling J."/>
            <person name="Grigoriev I.V."/>
            <person name="Vagvolgyi C."/>
            <person name="Papp T."/>
            <person name="Martin F.M."/>
            <person name="Miettinen O."/>
            <person name="Hibbett D.S."/>
            <person name="Nagy L.G."/>
        </authorList>
    </citation>
    <scope>NUCLEOTIDE SEQUENCE [LARGE SCALE GENOMIC DNA]</scope>
    <source>
        <strain evidence="1 2">CBS 309.79</strain>
    </source>
</reference>
<dbReference type="EMBL" id="ML178879">
    <property type="protein sequence ID" value="TFK95622.1"/>
    <property type="molecule type" value="Genomic_DNA"/>
</dbReference>
<sequence length="89" mass="9288">MAENTTAEILLIPATPATLPKDGTTSGADVSYKGYAVEDSTIQVVVNLFKGSALDLSSKDSQLVTEIAATDALELDHLKRALNAPLTEG</sequence>
<protein>
    <submittedName>
        <fullName evidence="1">Uncharacterized protein</fullName>
    </submittedName>
</protein>
<proteinExistence type="predicted"/>
<organism evidence="1 2">
    <name type="scientific">Pterulicium gracile</name>
    <dbReference type="NCBI Taxonomy" id="1884261"/>
    <lineage>
        <taxon>Eukaryota</taxon>
        <taxon>Fungi</taxon>
        <taxon>Dikarya</taxon>
        <taxon>Basidiomycota</taxon>
        <taxon>Agaricomycotina</taxon>
        <taxon>Agaricomycetes</taxon>
        <taxon>Agaricomycetidae</taxon>
        <taxon>Agaricales</taxon>
        <taxon>Pleurotineae</taxon>
        <taxon>Pterulaceae</taxon>
        <taxon>Pterulicium</taxon>
    </lineage>
</organism>
<evidence type="ECO:0000313" key="2">
    <source>
        <dbReference type="Proteomes" id="UP000305067"/>
    </source>
</evidence>